<evidence type="ECO:0000313" key="4">
    <source>
        <dbReference type="Proteomes" id="UP000217528"/>
    </source>
</evidence>
<dbReference type="EMBL" id="LMVN01000002">
    <property type="protein sequence ID" value="PAV08113.1"/>
    <property type="molecule type" value="Genomic_DNA"/>
</dbReference>
<dbReference type="RefSeq" id="WP_095608013.1">
    <property type="nucleotide sequence ID" value="NZ_LMVN01000002.1"/>
</dbReference>
<keyword evidence="4" id="KW-1185">Reference proteome</keyword>
<accession>A0A2A2HFU8</accession>
<comment type="caution">
    <text evidence="2">The sequence shown here is derived from an EMBL/GenBank/DDBJ whole genome shotgun (WGS) entry which is preliminary data.</text>
</comment>
<feature type="region of interest" description="Disordered" evidence="1">
    <location>
        <begin position="322"/>
        <end position="366"/>
    </location>
</feature>
<evidence type="ECO:0000256" key="1">
    <source>
        <dbReference type="SAM" id="MobiDB-lite"/>
    </source>
</evidence>
<dbReference type="AlphaFoldDB" id="A0A2A2HFU8"/>
<organism evidence="2 4">
    <name type="scientific">Methanosphaera cuniculi</name>
    <dbReference type="NCBI Taxonomy" id="1077256"/>
    <lineage>
        <taxon>Archaea</taxon>
        <taxon>Methanobacteriati</taxon>
        <taxon>Methanobacteriota</taxon>
        <taxon>Methanomada group</taxon>
        <taxon>Methanobacteria</taxon>
        <taxon>Methanobacteriales</taxon>
        <taxon>Methanobacteriaceae</taxon>
        <taxon>Methanosphaera</taxon>
    </lineage>
</organism>
<reference evidence="3 5" key="1">
    <citation type="submission" date="2016-04" db="EMBL/GenBank/DDBJ databases">
        <title>Genome sequence of Methanosphaera cuniculi DSM 4103.</title>
        <authorList>
            <person name="Poehlein A."/>
            <person name="Seedorf H."/>
            <person name="Daniel R."/>
        </authorList>
    </citation>
    <scope>NUCLEOTIDE SEQUENCE [LARGE SCALE GENOMIC DNA]</scope>
    <source>
        <strain evidence="3 5">DSM 4103</strain>
    </source>
</reference>
<proteinExistence type="predicted"/>
<evidence type="ECO:0000313" key="5">
    <source>
        <dbReference type="Proteomes" id="UP000246004"/>
    </source>
</evidence>
<dbReference type="OrthoDB" id="71369at2157"/>
<dbReference type="EMBL" id="LWMS01000044">
    <property type="protein sequence ID" value="PWL07748.1"/>
    <property type="molecule type" value="Genomic_DNA"/>
</dbReference>
<feature type="compositionally biased region" description="Basic and acidic residues" evidence="1">
    <location>
        <begin position="343"/>
        <end position="360"/>
    </location>
</feature>
<feature type="compositionally biased region" description="Acidic residues" evidence="1">
    <location>
        <begin position="600"/>
        <end position="613"/>
    </location>
</feature>
<evidence type="ECO:0000313" key="3">
    <source>
        <dbReference type="EMBL" id="PWL07748.1"/>
    </source>
</evidence>
<protein>
    <submittedName>
        <fullName evidence="2">Uncharacterized protein</fullName>
    </submittedName>
</protein>
<evidence type="ECO:0000313" key="2">
    <source>
        <dbReference type="EMBL" id="PAV08113.1"/>
    </source>
</evidence>
<reference evidence="2 4" key="2">
    <citation type="journal article" date="2017" name="BMC Genomics">
        <title>Genomic analysis of methanogenic archaea reveals a shift towards energy conservation.</title>
        <authorList>
            <person name="Gilmore S.P."/>
            <person name="Henske J.K."/>
            <person name="Sexton J.A."/>
            <person name="Solomon K.V."/>
            <person name="Seppala S."/>
            <person name="Yoo J.I."/>
            <person name="Huyett L.M."/>
            <person name="Pressman A."/>
            <person name="Cogan J.Z."/>
            <person name="Kivenson V."/>
            <person name="Peng X."/>
            <person name="Tan Y."/>
            <person name="Valentine D.L."/>
            <person name="O'Malley M.A."/>
        </authorList>
    </citation>
    <scope>NUCLEOTIDE SEQUENCE [LARGE SCALE GENOMIC DNA]</scope>
    <source>
        <strain evidence="2 4">1R-7</strain>
    </source>
</reference>
<dbReference type="Proteomes" id="UP000217528">
    <property type="component" value="Unassembled WGS sequence"/>
</dbReference>
<sequence length="613" mass="67280">MADGKLCVIATDNIDSRSKDQQRMEKVAAALEQAGFRTKIGGIGPNTHYSAASLLESGGFFVNIYGGACAGTLWDITQKYYLDKIGNNTQVCAFTHHAKDITNLNFLERAHDDNFSRSSFKGLDKPGEFLNQHGIKWFHSKGEDQFPQEVVACVTGASTGGGGTTEVIDGFMESGRGGAKTSSPQFWNAKNFSPYYKVPFSEFEITEEDLETKTATFTTPERIDLTSGRVSVLINGDVPSFGGIIIKREYDPSTRLYKYTCQDWMSRIMANSIYAVHSGKHTVYEWIKKVLIDIGVPSTGLEPVDHYDTAIDKKIEDEIKKDKDDNKETGLDSGSSGSSSSNGEDKKVTITKKNETGKTKDKNKRNPFKKTPAGIYDCLTISDYIRTLLFDYGVHVRFYGDINGIPHFESYDVDKYMRTGLIIDQNVGVEEDYSNTFDITDIVTQTMIKNISATNPIGELYTSKDIFGVNLAQYVGRMGTIVDNPSTGSGGTTKSSGDFKDASGNVYTKDQIMETEMKGSCGRSSKHPASGGKVKKYWLNRCGGCNKSGVLKNNPKGVPEGEITCGSCDMDYCGACGYEKINGSEKHLTEVFPSSLESTSNDEESTESTSETD</sequence>
<dbReference type="Proteomes" id="UP000246004">
    <property type="component" value="Unassembled WGS sequence"/>
</dbReference>
<name>A0A2A2HFU8_9EURY</name>
<gene>
    <name evidence="2" type="ORF">ASJ82_01210</name>
    <name evidence="3" type="ORF">MSCUN_12790</name>
</gene>
<feature type="region of interest" description="Disordered" evidence="1">
    <location>
        <begin position="590"/>
        <end position="613"/>
    </location>
</feature>